<evidence type="ECO:0000256" key="1">
    <source>
        <dbReference type="SAM" id="SignalP"/>
    </source>
</evidence>
<proteinExistence type="predicted"/>
<reference evidence="4" key="1">
    <citation type="submission" date="2017-09" db="EMBL/GenBank/DDBJ databases">
        <authorList>
            <person name="Varghese N."/>
            <person name="Submissions S."/>
        </authorList>
    </citation>
    <scope>NUCLEOTIDE SEQUENCE [LARGE SCALE GENOMIC DNA]</scope>
    <source>
        <strain evidence="4">DSM 25885</strain>
    </source>
</reference>
<keyword evidence="4" id="KW-1185">Reference proteome</keyword>
<evidence type="ECO:0000313" key="4">
    <source>
        <dbReference type="Proteomes" id="UP000219048"/>
    </source>
</evidence>
<feature type="signal peptide" evidence="1">
    <location>
        <begin position="1"/>
        <end position="20"/>
    </location>
</feature>
<dbReference type="RefSeq" id="WP_097044090.1">
    <property type="nucleotide sequence ID" value="NZ_OBEH01000001.1"/>
</dbReference>
<feature type="chain" id="PRO_5012877071" evidence="1">
    <location>
        <begin position="21"/>
        <end position="203"/>
    </location>
</feature>
<organism evidence="3 4">
    <name type="scientific">Flagellimonas pacifica</name>
    <dbReference type="NCBI Taxonomy" id="1247520"/>
    <lineage>
        <taxon>Bacteria</taxon>
        <taxon>Pseudomonadati</taxon>
        <taxon>Bacteroidota</taxon>
        <taxon>Flavobacteriia</taxon>
        <taxon>Flavobacteriales</taxon>
        <taxon>Flavobacteriaceae</taxon>
        <taxon>Flagellimonas</taxon>
    </lineage>
</organism>
<name>A0A285MC44_9FLAO</name>
<dbReference type="SUPFAM" id="SSF109854">
    <property type="entry name" value="DinB/YfiT-like putative metalloenzymes"/>
    <property type="match status" value="1"/>
</dbReference>
<dbReference type="Gene3D" id="1.20.120.450">
    <property type="entry name" value="dinb family like domain"/>
    <property type="match status" value="1"/>
</dbReference>
<keyword evidence="1" id="KW-0732">Signal</keyword>
<dbReference type="AlphaFoldDB" id="A0A285MC44"/>
<feature type="domain" description="DinB-like" evidence="2">
    <location>
        <begin position="35"/>
        <end position="190"/>
    </location>
</feature>
<dbReference type="EMBL" id="OBEH01000001">
    <property type="protein sequence ID" value="SNY94735.1"/>
    <property type="molecule type" value="Genomic_DNA"/>
</dbReference>
<dbReference type="InterPro" id="IPR034660">
    <property type="entry name" value="DinB/YfiT-like"/>
</dbReference>
<dbReference type="Proteomes" id="UP000219048">
    <property type="component" value="Unassembled WGS sequence"/>
</dbReference>
<evidence type="ECO:0000259" key="2">
    <source>
        <dbReference type="Pfam" id="PF12867"/>
    </source>
</evidence>
<dbReference type="Pfam" id="PF12867">
    <property type="entry name" value="DinB_2"/>
    <property type="match status" value="1"/>
</dbReference>
<accession>A0A285MC44</accession>
<protein>
    <submittedName>
        <fullName evidence="3">DinB superfamily protein</fullName>
    </submittedName>
</protein>
<sequence length="203" mass="23125">MKKFILPIVALLLFSFSADTFKLTDVDRKMAIKHLTETRDHLSKVLKGLTEEQLNFLPEEEAWSIAQCVEHLTISENAFGGLIKKTVTSGTNPALKDSLKFKDEQLMGIITDRTNKVKTREPFEPTGKFGTHESTVKTFMDKRNEHIAYIKTTEDDLRNRFSNDLPFGTVDGVQLVIFMAGHTERHVKQMEEVMGHKLFPKGN</sequence>
<dbReference type="OrthoDB" id="1524454at2"/>
<evidence type="ECO:0000313" key="3">
    <source>
        <dbReference type="EMBL" id="SNY94735.1"/>
    </source>
</evidence>
<dbReference type="InterPro" id="IPR024775">
    <property type="entry name" value="DinB-like"/>
</dbReference>
<gene>
    <name evidence="3" type="ORF">SAMN06265377_0395</name>
</gene>